<organism evidence="7 8">
    <name type="scientific">Actinoallomurus spadix</name>
    <dbReference type="NCBI Taxonomy" id="79912"/>
    <lineage>
        <taxon>Bacteria</taxon>
        <taxon>Bacillati</taxon>
        <taxon>Actinomycetota</taxon>
        <taxon>Actinomycetes</taxon>
        <taxon>Streptosporangiales</taxon>
        <taxon>Thermomonosporaceae</taxon>
        <taxon>Actinoallomurus</taxon>
    </lineage>
</organism>
<dbReference type="PANTHER" id="PTHR47506:SF6">
    <property type="entry name" value="HTH-TYPE TRANSCRIPTIONAL REPRESSOR NEMR"/>
    <property type="match status" value="1"/>
</dbReference>
<dbReference type="Pfam" id="PF13977">
    <property type="entry name" value="TetR_C_6"/>
    <property type="match status" value="1"/>
</dbReference>
<feature type="domain" description="HTH tetR-type" evidence="6">
    <location>
        <begin position="8"/>
        <end position="68"/>
    </location>
</feature>
<evidence type="ECO:0000313" key="7">
    <source>
        <dbReference type="EMBL" id="GAA0364475.1"/>
    </source>
</evidence>
<dbReference type="SUPFAM" id="SSF48498">
    <property type="entry name" value="Tetracyclin repressor-like, C-terminal domain"/>
    <property type="match status" value="1"/>
</dbReference>
<protein>
    <submittedName>
        <fullName evidence="7">TetR/AcrR family transcriptional regulator</fullName>
    </submittedName>
</protein>
<dbReference type="Proteomes" id="UP001501822">
    <property type="component" value="Unassembled WGS sequence"/>
</dbReference>
<evidence type="ECO:0000313" key="8">
    <source>
        <dbReference type="Proteomes" id="UP001501822"/>
    </source>
</evidence>
<feature type="DNA-binding region" description="H-T-H motif" evidence="5">
    <location>
        <begin position="31"/>
        <end position="50"/>
    </location>
</feature>
<name>A0ABN0XHP3_9ACTN</name>
<dbReference type="InterPro" id="IPR036271">
    <property type="entry name" value="Tet_transcr_reg_TetR-rel_C_sf"/>
</dbReference>
<evidence type="ECO:0000259" key="6">
    <source>
        <dbReference type="PROSITE" id="PS50977"/>
    </source>
</evidence>
<keyword evidence="3 5" id="KW-0238">DNA-binding</keyword>
<dbReference type="SUPFAM" id="SSF46689">
    <property type="entry name" value="Homeodomain-like"/>
    <property type="match status" value="1"/>
</dbReference>
<dbReference type="InterPro" id="IPR023772">
    <property type="entry name" value="DNA-bd_HTH_TetR-type_CS"/>
</dbReference>
<evidence type="ECO:0000256" key="4">
    <source>
        <dbReference type="ARBA" id="ARBA00023163"/>
    </source>
</evidence>
<evidence type="ECO:0000256" key="5">
    <source>
        <dbReference type="PROSITE-ProRule" id="PRU00335"/>
    </source>
</evidence>
<evidence type="ECO:0000256" key="2">
    <source>
        <dbReference type="ARBA" id="ARBA00023015"/>
    </source>
</evidence>
<accession>A0ABN0XHP3</accession>
<sequence>MPKKVDPEARRHEVAEAVFRVTRRDGLEHASLRNVAAEAGLAVGSVRHYFEGQTDIMIFAMRHFVDRVGARLLEHVRDRPGPGASADRHVAAFEAALAELLPLDAERREETEVWLAFTVSARTREELRPYAERLYDQTRELVHKVLTAAERTGVLRDGVDADTETERLYALVDGLALHSVLQPGRLDAEGLRAALRRHLDEIMPRAAGR</sequence>
<dbReference type="RefSeq" id="WP_252803564.1">
    <property type="nucleotide sequence ID" value="NZ_BAAABM010000064.1"/>
</dbReference>
<keyword evidence="2" id="KW-0805">Transcription regulation</keyword>
<dbReference type="InterPro" id="IPR001647">
    <property type="entry name" value="HTH_TetR"/>
</dbReference>
<dbReference type="PROSITE" id="PS01081">
    <property type="entry name" value="HTH_TETR_1"/>
    <property type="match status" value="1"/>
</dbReference>
<reference evidence="7 8" key="1">
    <citation type="journal article" date="2019" name="Int. J. Syst. Evol. Microbiol.">
        <title>The Global Catalogue of Microorganisms (GCM) 10K type strain sequencing project: providing services to taxonomists for standard genome sequencing and annotation.</title>
        <authorList>
            <consortium name="The Broad Institute Genomics Platform"/>
            <consortium name="The Broad Institute Genome Sequencing Center for Infectious Disease"/>
            <person name="Wu L."/>
            <person name="Ma J."/>
        </authorList>
    </citation>
    <scope>NUCLEOTIDE SEQUENCE [LARGE SCALE GENOMIC DNA]</scope>
    <source>
        <strain evidence="7 8">JCM 3146</strain>
    </source>
</reference>
<dbReference type="EMBL" id="BAAABM010000064">
    <property type="protein sequence ID" value="GAA0364475.1"/>
    <property type="molecule type" value="Genomic_DNA"/>
</dbReference>
<keyword evidence="1" id="KW-0678">Repressor</keyword>
<dbReference type="PROSITE" id="PS50977">
    <property type="entry name" value="HTH_TETR_2"/>
    <property type="match status" value="1"/>
</dbReference>
<keyword evidence="4" id="KW-0804">Transcription</keyword>
<gene>
    <name evidence="7" type="ORF">GCM10010151_63060</name>
</gene>
<keyword evidence="8" id="KW-1185">Reference proteome</keyword>
<proteinExistence type="predicted"/>
<dbReference type="InterPro" id="IPR039538">
    <property type="entry name" value="BetI_C"/>
</dbReference>
<comment type="caution">
    <text evidence="7">The sequence shown here is derived from an EMBL/GenBank/DDBJ whole genome shotgun (WGS) entry which is preliminary data.</text>
</comment>
<dbReference type="InterPro" id="IPR009057">
    <property type="entry name" value="Homeodomain-like_sf"/>
</dbReference>
<dbReference type="PANTHER" id="PTHR47506">
    <property type="entry name" value="TRANSCRIPTIONAL REGULATORY PROTEIN"/>
    <property type="match status" value="1"/>
</dbReference>
<evidence type="ECO:0000256" key="3">
    <source>
        <dbReference type="ARBA" id="ARBA00023125"/>
    </source>
</evidence>
<evidence type="ECO:0000256" key="1">
    <source>
        <dbReference type="ARBA" id="ARBA00022491"/>
    </source>
</evidence>
<dbReference type="Gene3D" id="1.10.357.10">
    <property type="entry name" value="Tetracycline Repressor, domain 2"/>
    <property type="match status" value="1"/>
</dbReference>